<dbReference type="InterPro" id="IPR031481">
    <property type="entry name" value="Glyco_tran_10_N"/>
</dbReference>
<keyword evidence="7 24" id="KW-0812">Transmembrane</keyword>
<comment type="catalytic activity">
    <reaction evidence="19">
        <text>an N-acetyl-alpha-neuraminyl-(2-&gt;3)-beta-D-galactosyl-(1-&gt;4)-N-acetyl-beta-D-glucosaminyl derivative + GDP-beta-L-fucose = an alpha-Neu5Ac-(2-&gt;3)-beta-D-Gal-(1-&gt;4)-[alpha-L-Fuc-(1-&gt;3)]-beta-D-GlcNAc derivative + GDP + H(+)</text>
        <dbReference type="Rhea" id="RHEA:56076"/>
        <dbReference type="ChEBI" id="CHEBI:15378"/>
        <dbReference type="ChEBI" id="CHEBI:57273"/>
        <dbReference type="ChEBI" id="CHEBI:58189"/>
        <dbReference type="ChEBI" id="CHEBI:136545"/>
        <dbReference type="ChEBI" id="CHEBI:139509"/>
    </reaction>
    <physiologicalReaction direction="left-to-right" evidence="19">
        <dbReference type="Rhea" id="RHEA:56077"/>
    </physiologicalReaction>
</comment>
<dbReference type="CTD" id="90353"/>
<dbReference type="AlphaFoldDB" id="A0A8M6Z811"/>
<dbReference type="OrthoDB" id="427096at2759"/>
<keyword evidence="10 24" id="KW-0333">Golgi apparatus</keyword>
<comment type="catalytic activity">
    <reaction evidence="20">
        <text>a neolactoside nLc4Cer + GDP-beta-L-fucose = a neolactoside III(3)-alpha-Fuc-nLc4Cer + GDP + H(+)</text>
        <dbReference type="Rhea" id="RHEA:48376"/>
        <dbReference type="ChEBI" id="CHEBI:15378"/>
        <dbReference type="ChEBI" id="CHEBI:57273"/>
        <dbReference type="ChEBI" id="CHEBI:58189"/>
        <dbReference type="ChEBI" id="CHEBI:90376"/>
        <dbReference type="ChEBI" id="CHEBI:90379"/>
    </reaction>
    <physiologicalReaction direction="left-to-right" evidence="20">
        <dbReference type="Rhea" id="RHEA:48377"/>
    </physiologicalReaction>
</comment>
<evidence type="ECO:0000256" key="6">
    <source>
        <dbReference type="ARBA" id="ARBA00022679"/>
    </source>
</evidence>
<dbReference type="GO" id="GO:0006629">
    <property type="term" value="P:lipid metabolic process"/>
    <property type="evidence" value="ECO:0007669"/>
    <property type="project" value="UniProtKB-KW"/>
</dbReference>
<keyword evidence="6 24" id="KW-0808">Transferase</keyword>
<comment type="pathway">
    <text evidence="2">Glycolipid biosynthesis.</text>
</comment>
<evidence type="ECO:0000256" key="13">
    <source>
        <dbReference type="ARBA" id="ARBA00023157"/>
    </source>
</evidence>
<keyword evidence="9 24" id="KW-1133">Transmembrane helix</keyword>
<accession>A0A8M6Z811</accession>
<comment type="catalytic activity">
    <reaction evidence="22">
        <text>beta-D-Gal-(1-&gt;4)-beta-D-GlcNAc-(1-&gt;3)-beta-D-Gal-(1-&gt;4)-D-Glc + GDP-beta-L-fucose = beta-D-Gal-(1-&gt;4)-[alpha-L-Fuc-(1-&gt;3)]-beta-D-GlcNAc-(1-&gt;3)-beta-D-Gal-(1-&gt;4)-D-Glc + GDP + H(+)</text>
        <dbReference type="Rhea" id="RHEA:77187"/>
        <dbReference type="ChEBI" id="CHEBI:15378"/>
        <dbReference type="ChEBI" id="CHEBI:57273"/>
        <dbReference type="ChEBI" id="CHEBI:58189"/>
        <dbReference type="ChEBI" id="CHEBI:60239"/>
        <dbReference type="ChEBI" id="CHEBI:61352"/>
    </reaction>
    <physiologicalReaction direction="left-to-right" evidence="22">
        <dbReference type="Rhea" id="RHEA:77188"/>
    </physiologicalReaction>
</comment>
<comment type="catalytic activity">
    <reaction evidence="16">
        <text>alpha-D-galactosyl-(1-&gt;3)-beta-D-galactosyl-(1-&gt;4)-N-acetyl-beta-D-glucosaminyl-(1-&gt;3)-beta-D-galactosyl-(1-&gt;4)-beta-D-glucosyl-(1&lt;-&gt;1')-ceramide + GDP-beta-L-fucose = a neolactoside IV(3)-alpha-Gal,III(3)-alpha-Fuc-nLc4Cer + GDP + H(+)</text>
        <dbReference type="Rhea" id="RHEA:48380"/>
        <dbReference type="ChEBI" id="CHEBI:15378"/>
        <dbReference type="ChEBI" id="CHEBI:57273"/>
        <dbReference type="ChEBI" id="CHEBI:58189"/>
        <dbReference type="ChEBI" id="CHEBI:90380"/>
        <dbReference type="ChEBI" id="CHEBI:90381"/>
    </reaction>
    <physiologicalReaction direction="left-to-right" evidence="16">
        <dbReference type="Rhea" id="RHEA:48381"/>
    </physiologicalReaction>
</comment>
<evidence type="ECO:0000256" key="3">
    <source>
        <dbReference type="ARBA" id="ARBA00008919"/>
    </source>
</evidence>
<dbReference type="GeneID" id="393098"/>
<dbReference type="RefSeq" id="XP_017212780.1">
    <property type="nucleotide sequence ID" value="XM_017357291.4"/>
</dbReference>
<comment type="catalytic activity">
    <reaction evidence="23">
        <text>an alpha-L-Fuc-(1-&gt;2)-beta-D-Gal-(1-&gt;4)-beta-D-GlcNAc derivative + GDP-beta-L-fucose = an alpha-L-Fuc-(1-&gt;2)-beta-D-Gal-(1-&gt;4)-[alpha-L-Fuc-(1-&gt;3)]-beta-D-GlcNAc derivative + GDP + H(+)</text>
        <dbReference type="Rhea" id="RHEA:77191"/>
        <dbReference type="ChEBI" id="CHEBI:15378"/>
        <dbReference type="ChEBI" id="CHEBI:57273"/>
        <dbReference type="ChEBI" id="CHEBI:58189"/>
        <dbReference type="ChEBI" id="CHEBI:133510"/>
        <dbReference type="ChEBI" id="CHEBI:195560"/>
    </reaction>
    <physiologicalReaction direction="left-to-right" evidence="23">
        <dbReference type="Rhea" id="RHEA:77192"/>
    </physiologicalReaction>
</comment>
<evidence type="ECO:0000256" key="8">
    <source>
        <dbReference type="ARBA" id="ARBA00022968"/>
    </source>
</evidence>
<evidence type="ECO:0000259" key="26">
    <source>
        <dbReference type="Pfam" id="PF17039"/>
    </source>
</evidence>
<comment type="catalytic activity">
    <reaction evidence="18">
        <text>alpha-N-glycoloylneuraminosyl-(2-&gt;3)-beta-D-galactosyl-(1-&gt;4)-N-acetyl-beta-D-glucosaminyl-(1-&gt;3)-beta-D-galactosyl-(1-&gt;4)-N-acetyl-beta-D-glucosaminyl-(1-&gt;3)-beta-D-galactosyl-(1-&gt;4)-beta-D-glucosyl-(1&lt;-&gt;1')-ceramide + GDP-beta-L-fucose = alpha-N-glycoloylneuraminosyl-(2-&gt;3)-beta-D-galactosyl-(1-&gt;4)-N-acetyl-beta-D-glucosaminyl-(1-&gt;3)-beta-D-galactosyl-(1-&gt;4)-[alpha-L-fucosyl-(1-&gt;3)]-N-acetyl-beta-D-glucosaminyl-(1-&gt;3)-beta-D-galactosyl-(1-&gt;4)-beta-D-glucosyl-(1&lt;-&gt;1')-ceramide + GDP + H(+)</text>
        <dbReference type="Rhea" id="RHEA:48388"/>
        <dbReference type="ChEBI" id="CHEBI:15378"/>
        <dbReference type="ChEBI" id="CHEBI:57273"/>
        <dbReference type="ChEBI" id="CHEBI:58189"/>
        <dbReference type="ChEBI" id="CHEBI:90383"/>
        <dbReference type="ChEBI" id="CHEBI:90384"/>
    </reaction>
    <physiologicalReaction direction="left-to-right" evidence="18">
        <dbReference type="Rhea" id="RHEA:48389"/>
    </physiologicalReaction>
</comment>
<evidence type="ECO:0000256" key="18">
    <source>
        <dbReference type="ARBA" id="ARBA00036295"/>
    </source>
</evidence>
<evidence type="ECO:0000256" key="20">
    <source>
        <dbReference type="ARBA" id="ARBA00036757"/>
    </source>
</evidence>
<dbReference type="EC" id="2.4.1.-" evidence="24"/>
<comment type="similarity">
    <text evidence="3 24">Belongs to the glycosyltransferase 10 family.</text>
</comment>
<keyword evidence="8" id="KW-0735">Signal-anchor</keyword>
<gene>
    <name evidence="28 29" type="primary">ctu1</name>
    <name evidence="28" type="synonym">zgc:55395</name>
</gene>
<dbReference type="InterPro" id="IPR055270">
    <property type="entry name" value="Glyco_tran_10_C"/>
</dbReference>
<dbReference type="Pfam" id="PF00852">
    <property type="entry name" value="Glyco_transf_10"/>
    <property type="match status" value="1"/>
</dbReference>
<dbReference type="Gene3D" id="3.40.50.11660">
    <property type="entry name" value="Glycosyl transferase family 10, C-terminal domain"/>
    <property type="match status" value="1"/>
</dbReference>
<dbReference type="ZFIN" id="ZDB-GENE-040426-704">
    <property type="gene designation" value="ctu1"/>
</dbReference>
<dbReference type="AGR" id="ZFIN:ZDB-GENE-040426-704"/>
<evidence type="ECO:0000256" key="17">
    <source>
        <dbReference type="ARBA" id="ARBA00036234"/>
    </source>
</evidence>
<evidence type="ECO:0000256" key="10">
    <source>
        <dbReference type="ARBA" id="ARBA00023034"/>
    </source>
</evidence>
<dbReference type="FunFam" id="3.40.50.11660:FF:000001">
    <property type="entry name" value="alpha-(1,3)-fucosyltransferase 9"/>
    <property type="match status" value="1"/>
</dbReference>
<organism evidence="27 28">
    <name type="scientific">Danio rerio</name>
    <name type="common">Zebrafish</name>
    <name type="synonym">Brachydanio rerio</name>
    <dbReference type="NCBI Taxonomy" id="7955"/>
    <lineage>
        <taxon>Eukaryota</taxon>
        <taxon>Metazoa</taxon>
        <taxon>Chordata</taxon>
        <taxon>Craniata</taxon>
        <taxon>Vertebrata</taxon>
        <taxon>Euteleostomi</taxon>
        <taxon>Actinopterygii</taxon>
        <taxon>Neopterygii</taxon>
        <taxon>Teleostei</taxon>
        <taxon>Ostariophysi</taxon>
        <taxon>Cypriniformes</taxon>
        <taxon>Danionidae</taxon>
        <taxon>Danioninae</taxon>
        <taxon>Danio</taxon>
    </lineage>
</organism>
<comment type="pathway">
    <text evidence="1">Protein modification; protein glycosylation.</text>
</comment>
<keyword evidence="11" id="KW-0443">Lipid metabolism</keyword>
<reference evidence="28" key="1">
    <citation type="submission" date="2025-08" db="UniProtKB">
        <authorList>
            <consortium name="RefSeq"/>
        </authorList>
    </citation>
    <scope>IDENTIFICATION</scope>
    <source>
        <strain evidence="28">Tuebingen</strain>
        <tissue evidence="28">Fibroblasts and whole tissue</tissue>
    </source>
</reference>
<evidence type="ECO:0000256" key="22">
    <source>
        <dbReference type="ARBA" id="ARBA00043828"/>
    </source>
</evidence>
<keyword evidence="13" id="KW-1015">Disulfide bond</keyword>
<dbReference type="Pfam" id="PF17039">
    <property type="entry name" value="Glyco_tran_10_N"/>
    <property type="match status" value="1"/>
</dbReference>
<evidence type="ECO:0000256" key="19">
    <source>
        <dbReference type="ARBA" id="ARBA00036481"/>
    </source>
</evidence>
<name>A0A8M6Z811_DANRE</name>
<keyword evidence="27" id="KW-1185">Reference proteome</keyword>
<comment type="subcellular location">
    <subcellularLocation>
        <location evidence="24">Golgi apparatus</location>
        <location evidence="24">Golgi stack membrane</location>
        <topology evidence="24">Single-pass type II membrane protein</topology>
    </subcellularLocation>
    <subcellularLocation>
        <location evidence="21">Golgi apparatus</location>
        <location evidence="21">trans-Golgi network membrane</location>
        <topology evidence="21">Single-pass type II membrane protein</topology>
    </subcellularLocation>
</comment>
<evidence type="ECO:0000256" key="23">
    <source>
        <dbReference type="ARBA" id="ARBA00043838"/>
    </source>
</evidence>
<evidence type="ECO:0000256" key="5">
    <source>
        <dbReference type="ARBA" id="ARBA00022676"/>
    </source>
</evidence>
<evidence type="ECO:0000256" key="9">
    <source>
        <dbReference type="ARBA" id="ARBA00022989"/>
    </source>
</evidence>
<dbReference type="UniPathway" id="UPA00378"/>
<keyword evidence="14" id="KW-0325">Glycoprotein</keyword>
<feature type="domain" description="Fucosyltransferase N-terminal" evidence="26">
    <location>
        <begin position="67"/>
        <end position="172"/>
    </location>
</feature>
<evidence type="ECO:0000256" key="12">
    <source>
        <dbReference type="ARBA" id="ARBA00023136"/>
    </source>
</evidence>
<evidence type="ECO:0000313" key="28">
    <source>
        <dbReference type="RefSeq" id="XP_017212780.1"/>
    </source>
</evidence>
<keyword evidence="5 24" id="KW-0328">Glycosyltransferase</keyword>
<sequence>MKLWTSRSLLLRIMPSTNGSSLCHLGVMLALVGVVFLTVMFSWFSLSSCLKQYSANSLNSFSNAAEDKPLLLLWVWPENYVFEFSDCKKFFNINSCQLTDDRSLYNNSDAVIVYHRNISLDLSNLPPSPRPLFQKWIWLHLESPTNTKIIPGLENLFNHTLSYRQDADIPVRMRLKTRKKPADDFVIPKKDKLVCWIVSNNSPLTGVSARNRIYRELSRYIHVHLFGKAYSTYLDYKDYYPTLASCKFYLSFENSIHKDYITEKINGPLAVGTVPVVLGPPRKNYENFIPGDAFIHVNDFLSVRSLARYLYMLNKNDIAYHRYFDWRKRLTPTPHLIEQTQEFILPICTACDYIARHREYKEAHDLYDWYFN</sequence>
<evidence type="ECO:0000256" key="14">
    <source>
        <dbReference type="ARBA" id="ARBA00023180"/>
    </source>
</evidence>
<dbReference type="InterPro" id="IPR001503">
    <property type="entry name" value="Glyco_trans_10"/>
</dbReference>
<evidence type="ECO:0000256" key="11">
    <source>
        <dbReference type="ARBA" id="ARBA00023098"/>
    </source>
</evidence>
<keyword evidence="12 24" id="KW-0472">Membrane</keyword>
<dbReference type="GO" id="GO:0017083">
    <property type="term" value="F:4-galactosyl-N-acetylglucosaminide 3-alpha-L-fucosyltransferase activity"/>
    <property type="evidence" value="ECO:0007669"/>
    <property type="project" value="UniProtKB-EC"/>
</dbReference>
<dbReference type="Proteomes" id="UP000000437">
    <property type="component" value="Chromosome 8"/>
</dbReference>
<evidence type="ECO:0000256" key="7">
    <source>
        <dbReference type="ARBA" id="ARBA00022692"/>
    </source>
</evidence>
<proteinExistence type="inferred from homology"/>
<dbReference type="PANTHER" id="PTHR11929:SF10">
    <property type="entry name" value="4-GALACTOSYL-N-ACETYLGLUCOSAMINIDE 3-ALPHA-L-FUCOSYLTRANSFERASE 9"/>
    <property type="match status" value="1"/>
</dbReference>
<feature type="domain" description="Fucosyltransferase C-terminal" evidence="25">
    <location>
        <begin position="188"/>
        <end position="369"/>
    </location>
</feature>
<comment type="subunit">
    <text evidence="4">Homodimer.</text>
</comment>
<evidence type="ECO:0000256" key="2">
    <source>
        <dbReference type="ARBA" id="ARBA00004934"/>
    </source>
</evidence>
<dbReference type="SUPFAM" id="SSF53756">
    <property type="entry name" value="UDP-Glycosyltransferase/glycogen phosphorylase"/>
    <property type="match status" value="1"/>
</dbReference>
<evidence type="ECO:0000313" key="29">
    <source>
        <dbReference type="ZFIN" id="ZDB-GENE-040426-704"/>
    </source>
</evidence>
<evidence type="ECO:0000256" key="21">
    <source>
        <dbReference type="ARBA" id="ARBA00037848"/>
    </source>
</evidence>
<dbReference type="InterPro" id="IPR038577">
    <property type="entry name" value="GT10-like_C_sf"/>
</dbReference>
<evidence type="ECO:0000256" key="16">
    <source>
        <dbReference type="ARBA" id="ARBA00036053"/>
    </source>
</evidence>
<evidence type="ECO:0000256" key="24">
    <source>
        <dbReference type="RuleBase" id="RU003832"/>
    </source>
</evidence>
<comment type="catalytic activity">
    <reaction evidence="15">
        <text>a beta-D-galactosyl-(1-&gt;4)-N-acetyl-beta-D-glucosaminyl derivative + GDP-beta-L-fucose = a beta-D-galactosyl-(1-&gt;4)-[alpha-L-fucosyl-(1-&gt;3)]-N-acetyl-beta-D-glucosaminyl derivative + GDP + H(+)</text>
        <dbReference type="Rhea" id="RHEA:14257"/>
        <dbReference type="ChEBI" id="CHEBI:15378"/>
        <dbReference type="ChEBI" id="CHEBI:57273"/>
        <dbReference type="ChEBI" id="CHEBI:58189"/>
        <dbReference type="ChEBI" id="CHEBI:133507"/>
        <dbReference type="ChEBI" id="CHEBI:137941"/>
        <dbReference type="EC" id="2.4.1.152"/>
    </reaction>
    <physiologicalReaction direction="left-to-right" evidence="15">
        <dbReference type="Rhea" id="RHEA:14258"/>
    </physiologicalReaction>
</comment>
<evidence type="ECO:0000259" key="25">
    <source>
        <dbReference type="Pfam" id="PF00852"/>
    </source>
</evidence>
<evidence type="ECO:0000256" key="15">
    <source>
        <dbReference type="ARBA" id="ARBA00029329"/>
    </source>
</evidence>
<comment type="catalytic activity">
    <reaction evidence="17">
        <text>an alpha-Neu5Ac-(2-&gt;3)-beta-D-Gal-(1-&gt;4)-beta-D-GlcNAc-(1-&gt;3)-beta-D-Gal-(1-&gt;4)-beta-D-GlcNAc derivative + GDP-beta-L-fucose = an alpha-Neu5Ac-(2-&gt;3)-beta-D-Gal-(1-&gt;4)-beta-D-GlcNAc-(1-&gt;3)-beta-D-Gal-(1-&gt;4)-[alpha-L-Fuc-(1-&gt;3)]-beta-D-GlcNAc derivative + GDP + H(+)</text>
        <dbReference type="Rhea" id="RHEA:68044"/>
        <dbReference type="ChEBI" id="CHEBI:15378"/>
        <dbReference type="ChEBI" id="CHEBI:57273"/>
        <dbReference type="ChEBI" id="CHEBI:58189"/>
        <dbReference type="ChEBI" id="CHEBI:145343"/>
        <dbReference type="ChEBI" id="CHEBI:176900"/>
    </reaction>
    <physiologicalReaction direction="left-to-right" evidence="17">
        <dbReference type="Rhea" id="RHEA:68045"/>
    </physiologicalReaction>
</comment>
<evidence type="ECO:0000256" key="4">
    <source>
        <dbReference type="ARBA" id="ARBA00011738"/>
    </source>
</evidence>
<evidence type="ECO:0000313" key="27">
    <source>
        <dbReference type="Proteomes" id="UP000000437"/>
    </source>
</evidence>
<dbReference type="PANTHER" id="PTHR11929">
    <property type="entry name" value="ALPHA- 1,3 -FUCOSYLTRANSFERASE"/>
    <property type="match status" value="1"/>
</dbReference>
<evidence type="ECO:0000256" key="1">
    <source>
        <dbReference type="ARBA" id="ARBA00004922"/>
    </source>
</evidence>
<feature type="transmembrane region" description="Helical" evidence="24">
    <location>
        <begin position="21"/>
        <end position="44"/>
    </location>
</feature>
<dbReference type="GO" id="GO:0032580">
    <property type="term" value="C:Golgi cisterna membrane"/>
    <property type="evidence" value="ECO:0007669"/>
    <property type="project" value="UniProtKB-SubCell"/>
</dbReference>
<protein>
    <recommendedName>
        <fullName evidence="24">Fucosyltransferase</fullName>
        <ecNumber evidence="24">2.4.1.-</ecNumber>
    </recommendedName>
</protein>